<evidence type="ECO:0000313" key="3">
    <source>
        <dbReference type="Proteomes" id="UP001501803"/>
    </source>
</evidence>
<reference evidence="3" key="1">
    <citation type="journal article" date="2019" name="Int. J. Syst. Evol. Microbiol.">
        <title>The Global Catalogue of Microorganisms (GCM) 10K type strain sequencing project: providing services to taxonomists for standard genome sequencing and annotation.</title>
        <authorList>
            <consortium name="The Broad Institute Genomics Platform"/>
            <consortium name="The Broad Institute Genome Sequencing Center for Infectious Disease"/>
            <person name="Wu L."/>
            <person name="Ma J."/>
        </authorList>
    </citation>
    <scope>NUCLEOTIDE SEQUENCE [LARGE SCALE GENOMIC DNA]</scope>
    <source>
        <strain evidence="3">JCM 17021</strain>
    </source>
</reference>
<comment type="caution">
    <text evidence="2">The sequence shown here is derived from an EMBL/GenBank/DDBJ whole genome shotgun (WGS) entry which is preliminary data.</text>
</comment>
<keyword evidence="1" id="KW-1133">Transmembrane helix</keyword>
<keyword evidence="1" id="KW-0472">Membrane</keyword>
<dbReference type="EMBL" id="BAABCN010000002">
    <property type="protein sequence ID" value="GAA3865774.1"/>
    <property type="molecule type" value="Genomic_DNA"/>
</dbReference>
<feature type="transmembrane region" description="Helical" evidence="1">
    <location>
        <begin position="57"/>
        <end position="79"/>
    </location>
</feature>
<evidence type="ECO:0008006" key="4">
    <source>
        <dbReference type="Google" id="ProtNLM"/>
    </source>
</evidence>
<dbReference type="InterPro" id="IPR025327">
    <property type="entry name" value="DUF4233"/>
</dbReference>
<sequence length="131" mass="13674">MSSGDGANGANGAAGASRPARPRSVKRSLASIVLGFETIVVFLAALVFFGLGALPPVLALGGGALLCVIMLATVALLQYEWAYAVGWAIQAIIVLSGFLNPVMFFIGAIFAAMWIYCMVNGSRIDHQKEIA</sequence>
<protein>
    <recommendedName>
        <fullName evidence="4">DUF4233 domain-containing protein</fullName>
    </recommendedName>
</protein>
<dbReference type="Proteomes" id="UP001501803">
    <property type="component" value="Unassembled WGS sequence"/>
</dbReference>
<proteinExistence type="predicted"/>
<dbReference type="Pfam" id="PF14017">
    <property type="entry name" value="DUF4233"/>
    <property type="match status" value="1"/>
</dbReference>
<keyword evidence="3" id="KW-1185">Reference proteome</keyword>
<organism evidence="2 3">
    <name type="scientific">Leifsonia kafniensis</name>
    <dbReference type="NCBI Taxonomy" id="475957"/>
    <lineage>
        <taxon>Bacteria</taxon>
        <taxon>Bacillati</taxon>
        <taxon>Actinomycetota</taxon>
        <taxon>Actinomycetes</taxon>
        <taxon>Micrococcales</taxon>
        <taxon>Microbacteriaceae</taxon>
        <taxon>Leifsonia</taxon>
    </lineage>
</organism>
<evidence type="ECO:0000256" key="1">
    <source>
        <dbReference type="SAM" id="Phobius"/>
    </source>
</evidence>
<feature type="transmembrane region" description="Helical" evidence="1">
    <location>
        <begin position="91"/>
        <end position="116"/>
    </location>
</feature>
<keyword evidence="1" id="KW-0812">Transmembrane</keyword>
<dbReference type="RefSeq" id="WP_345062289.1">
    <property type="nucleotide sequence ID" value="NZ_BAABCN010000002.1"/>
</dbReference>
<gene>
    <name evidence="2" type="ORF">GCM10022381_06860</name>
</gene>
<accession>A0ABP7K4X4</accession>
<name>A0ABP7K4X4_9MICO</name>
<feature type="transmembrane region" description="Helical" evidence="1">
    <location>
        <begin position="28"/>
        <end position="51"/>
    </location>
</feature>
<evidence type="ECO:0000313" key="2">
    <source>
        <dbReference type="EMBL" id="GAA3865774.1"/>
    </source>
</evidence>